<proteinExistence type="predicted"/>
<comment type="caution">
    <text evidence="2">The sequence shown here is derived from an EMBL/GenBank/DDBJ whole genome shotgun (WGS) entry which is preliminary data.</text>
</comment>
<dbReference type="Pfam" id="PF00873">
    <property type="entry name" value="ACR_tran"/>
    <property type="match status" value="1"/>
</dbReference>
<dbReference type="Gene3D" id="1.20.1640.10">
    <property type="entry name" value="Multidrug efflux transporter AcrB transmembrane domain"/>
    <property type="match status" value="2"/>
</dbReference>
<dbReference type="AlphaFoldDB" id="A0A0F5QL76"/>
<dbReference type="Gene3D" id="3.30.70.1320">
    <property type="entry name" value="Multidrug efflux transporter AcrB pore domain like"/>
    <property type="match status" value="1"/>
</dbReference>
<dbReference type="InterPro" id="IPR001036">
    <property type="entry name" value="Acrflvin-R"/>
</dbReference>
<dbReference type="GO" id="GO:0042910">
    <property type="term" value="F:xenobiotic transmembrane transporter activity"/>
    <property type="evidence" value="ECO:0007669"/>
    <property type="project" value="TreeGrafter"/>
</dbReference>
<feature type="transmembrane region" description="Helical" evidence="1">
    <location>
        <begin position="428"/>
        <end position="448"/>
    </location>
</feature>
<dbReference type="RefSeq" id="WP_046137775.1">
    <property type="nucleotide sequence ID" value="NZ_LANJ01000001.1"/>
</dbReference>
<organism evidence="2 3">
    <name type="scientific">Devosia epidermidihirudinis</name>
    <dbReference type="NCBI Taxonomy" id="1293439"/>
    <lineage>
        <taxon>Bacteria</taxon>
        <taxon>Pseudomonadati</taxon>
        <taxon>Pseudomonadota</taxon>
        <taxon>Alphaproteobacteria</taxon>
        <taxon>Hyphomicrobiales</taxon>
        <taxon>Devosiaceae</taxon>
        <taxon>Devosia</taxon>
    </lineage>
</organism>
<accession>A0A0F5QL76</accession>
<keyword evidence="1" id="KW-0812">Transmembrane</keyword>
<dbReference type="SUPFAM" id="SSF82693">
    <property type="entry name" value="Multidrug efflux transporter AcrB pore domain, PN1, PN2, PC1 and PC2 subdomains"/>
    <property type="match status" value="3"/>
</dbReference>
<feature type="transmembrane region" description="Helical" evidence="1">
    <location>
        <begin position="387"/>
        <end position="407"/>
    </location>
</feature>
<evidence type="ECO:0000313" key="3">
    <source>
        <dbReference type="Proteomes" id="UP000033411"/>
    </source>
</evidence>
<feature type="transmembrane region" description="Helical" evidence="1">
    <location>
        <begin position="361"/>
        <end position="381"/>
    </location>
</feature>
<dbReference type="PRINTS" id="PR00702">
    <property type="entry name" value="ACRIFLAVINRP"/>
</dbReference>
<keyword evidence="1" id="KW-0472">Membrane</keyword>
<evidence type="ECO:0000256" key="1">
    <source>
        <dbReference type="SAM" id="Phobius"/>
    </source>
</evidence>
<feature type="transmembrane region" description="Helical" evidence="1">
    <location>
        <begin position="860"/>
        <end position="878"/>
    </location>
</feature>
<feature type="transmembrane region" description="Helical" evidence="1">
    <location>
        <begin position="460"/>
        <end position="482"/>
    </location>
</feature>
<keyword evidence="1" id="KW-1133">Transmembrane helix</keyword>
<dbReference type="EMBL" id="LANJ01000001">
    <property type="protein sequence ID" value="KKC41458.1"/>
    <property type="molecule type" value="Genomic_DNA"/>
</dbReference>
<dbReference type="Proteomes" id="UP000033411">
    <property type="component" value="Unassembled WGS sequence"/>
</dbReference>
<feature type="transmembrane region" description="Helical" evidence="1">
    <location>
        <begin position="995"/>
        <end position="1018"/>
    </location>
</feature>
<name>A0A0F5QL76_9HYPH</name>
<dbReference type="InterPro" id="IPR027463">
    <property type="entry name" value="AcrB_DN_DC_subdom"/>
</dbReference>
<dbReference type="STRING" id="1293439.WH87_00450"/>
<feature type="transmembrane region" description="Helical" evidence="1">
    <location>
        <begin position="964"/>
        <end position="983"/>
    </location>
</feature>
<dbReference type="PANTHER" id="PTHR32063:SF0">
    <property type="entry name" value="SWARMING MOTILITY PROTEIN SWRC"/>
    <property type="match status" value="1"/>
</dbReference>
<feature type="transmembrane region" description="Helical" evidence="1">
    <location>
        <begin position="915"/>
        <end position="936"/>
    </location>
</feature>
<evidence type="ECO:0000313" key="2">
    <source>
        <dbReference type="EMBL" id="KKC41458.1"/>
    </source>
</evidence>
<dbReference type="GO" id="GO:0005886">
    <property type="term" value="C:plasma membrane"/>
    <property type="evidence" value="ECO:0007669"/>
    <property type="project" value="TreeGrafter"/>
</dbReference>
<gene>
    <name evidence="2" type="ORF">WH87_00450</name>
</gene>
<dbReference type="PANTHER" id="PTHR32063">
    <property type="match status" value="1"/>
</dbReference>
<feature type="transmembrane region" description="Helical" evidence="1">
    <location>
        <begin position="890"/>
        <end position="909"/>
    </location>
</feature>
<sequence length="1051" mass="111469">MFLTRISVNHPVFATMIMVAIMVFGVYSYQRLPIEQMPAVDFPVVAVVVSYPGASPEAVEADIVKPIEDAVNTIAGLDTIQSTAQAGQALIIMIFDLEANSQEKAQDVRDKIDPVKARLPSGANDPQVLRFDPSALPILSLAVSSDTLSDRDLTALTQDIIVKRLSNITGVGSASVVGGVPRQLNILIDPDRLTAFNISPNAVISALQAANKDLAAGSITQGSIVQSIQVLGRLVDEQAFYDVIVGNQGGQPVTLRDVATIEDGTGEASSLAILNGERALAVDILKTQGANTVGVAESIRKTINDLLTKELPEGTVKIEVVVDNAKPVEDSFHAVQNMLIEGAALAVIIVFLFLNSWRSTIITGLTLPISIIGTMVALSVLGFTLNMMTLLALSLAVGILIDDAIVVRENITRHLHMGKSHRQAAFDGTNEIGLAVMATTLSIVAVFLPVAFMDGIMGRFFLQFGVTVSVAVLISLFVAFTLDPMMSSVWYDPASHPNAKRGPIGRLVAQFDRLFEWISEGYRHLIRWGLKYRKSVLLIAVMSFVGAIMLFPRVGVEFIPSTDNGNFTVSVETPAGSSKEYTGAKLRQAEAIIRKLPVVETTYSTVGGSISSAGANTGSMTVTLVDKEHRDITPVQLMPQIRQALVAVPGAKFVVSSASGIGGSSAPVSITIYGDSFTVLDTLADQLVGELKQINGLIDIKSSLDEAQPVVGITVNRDLADNLGVSLGQVAATLGPLIAGDEVADWTAPNGQIYKVVVRLPAELRNDIDAIGNLPIAQSGASGSNGMVTLSQVADVIQSTGPATINRKDLQRGVTVEAYLEGIELGSVTAQLQQAVDKLDLPIGYRTSFGGEVEQIADTMGAIGSALLLAVIFIYLVLASQFGSFLQPIAIMGSLPLALIGVMVGLLVGGSTLNMFSAIGFIMLMGLVVKNAILLVDNANQHVRAGMNLYEALVEAGVTRFRPIIMTTLAMIFGMLPLALSLHEGSGQNAPMAHAVIGGLISSTALTLLVVPVLLTYLDTFSAFTRRFMPKSPDAVEHAHEDELENKVPAQ</sequence>
<dbReference type="Gene3D" id="3.30.70.1440">
    <property type="entry name" value="Multidrug efflux transporter AcrB pore domain"/>
    <property type="match status" value="1"/>
</dbReference>
<dbReference type="SUPFAM" id="SSF82866">
    <property type="entry name" value="Multidrug efflux transporter AcrB transmembrane domain"/>
    <property type="match status" value="2"/>
</dbReference>
<reference evidence="2 3" key="1">
    <citation type="submission" date="2015-03" db="EMBL/GenBank/DDBJ databases">
        <authorList>
            <person name="Lepp D."/>
            <person name="Hassan Y.I."/>
            <person name="Li X.-Z."/>
            <person name="Zhou T."/>
        </authorList>
    </citation>
    <scope>NUCLEOTIDE SEQUENCE [LARGE SCALE GENOMIC DNA]</scope>
    <source>
        <strain evidence="2 3">E84</strain>
    </source>
</reference>
<dbReference type="OrthoDB" id="8308837at2"/>
<keyword evidence="3" id="KW-1185">Reference proteome</keyword>
<dbReference type="Gene3D" id="3.30.2090.10">
    <property type="entry name" value="Multidrug efflux transporter AcrB TolC docking domain, DN and DC subdomains"/>
    <property type="match status" value="2"/>
</dbReference>
<protein>
    <submittedName>
        <fullName evidence="2">Nodulation protein NolG</fullName>
    </submittedName>
</protein>
<feature type="transmembrane region" description="Helical" evidence="1">
    <location>
        <begin position="536"/>
        <end position="554"/>
    </location>
</feature>
<dbReference type="SUPFAM" id="SSF82714">
    <property type="entry name" value="Multidrug efflux transporter AcrB TolC docking domain, DN and DC subdomains"/>
    <property type="match status" value="2"/>
</dbReference>
<feature type="transmembrane region" description="Helical" evidence="1">
    <location>
        <begin position="12"/>
        <end position="29"/>
    </location>
</feature>
<dbReference type="PATRIC" id="fig|1293439.3.peg.97"/>
<feature type="transmembrane region" description="Helical" evidence="1">
    <location>
        <begin position="334"/>
        <end position="354"/>
    </location>
</feature>
<dbReference type="Gene3D" id="3.30.70.1430">
    <property type="entry name" value="Multidrug efflux transporter AcrB pore domain"/>
    <property type="match status" value="2"/>
</dbReference>